<dbReference type="PANTHER" id="PTHR43712">
    <property type="entry name" value="PUTATIVE (AFU_ORTHOLOGUE AFUA_4G14580)-RELATED"/>
    <property type="match status" value="1"/>
</dbReference>
<protein>
    <recommendedName>
        <fullName evidence="3">O-methyltransferase domain-containing protein</fullName>
    </recommendedName>
</protein>
<dbReference type="Gene3D" id="3.40.50.150">
    <property type="entry name" value="Vaccinia Virus protein VP39"/>
    <property type="match status" value="1"/>
</dbReference>
<evidence type="ECO:0000313" key="2">
    <source>
        <dbReference type="Proteomes" id="UP000054771"/>
    </source>
</evidence>
<sequence length="275" mass="30451">MDSIAEVRVLAKGADNATRRTVLDSLRDLSLSLETPHDTLQHICYMHAQSALARVGVDLKLFNHLSESSTPLTVDELATKKGAAPDLLDMPTVDYNPYNIPFTLWIGHILRYLSSMGTIKEKAKDTITANNITQALAMPAIQSVFTISIFGNIAPTIIALPDFLIKHKYQDITSPTNNPMQIAFNTPDPAFIWVQTHPEAHAHFHRFKEAHHSSKPWWFEVYPIAEKAQELDPEQVFFVDIGGGIGHHTVDEAAESADHESDDCAGDGDCFAGCY</sequence>
<dbReference type="InterPro" id="IPR029063">
    <property type="entry name" value="SAM-dependent_MTases_sf"/>
</dbReference>
<evidence type="ECO:0008006" key="3">
    <source>
        <dbReference type="Google" id="ProtNLM"/>
    </source>
</evidence>
<proteinExistence type="predicted"/>
<dbReference type="STRING" id="454130.A0A0U5GAY2"/>
<dbReference type="EMBL" id="CDMC01000012">
    <property type="protein sequence ID" value="CEL08928.1"/>
    <property type="molecule type" value="Genomic_DNA"/>
</dbReference>
<dbReference type="InterPro" id="IPR036390">
    <property type="entry name" value="WH_DNA-bd_sf"/>
</dbReference>
<dbReference type="Proteomes" id="UP000054771">
    <property type="component" value="Unassembled WGS sequence"/>
</dbReference>
<dbReference type="SUPFAM" id="SSF46785">
    <property type="entry name" value="Winged helix' DNA-binding domain"/>
    <property type="match status" value="1"/>
</dbReference>
<evidence type="ECO:0000313" key="1">
    <source>
        <dbReference type="EMBL" id="CEL08928.1"/>
    </source>
</evidence>
<dbReference type="InterPro" id="IPR036388">
    <property type="entry name" value="WH-like_DNA-bd_sf"/>
</dbReference>
<accession>A0A0U5GAY2</accession>
<reference evidence="2" key="1">
    <citation type="journal article" date="2016" name="Genome Announc.">
        <title>Draft genome sequences of fungus Aspergillus calidoustus.</title>
        <authorList>
            <person name="Horn F."/>
            <person name="Linde J."/>
            <person name="Mattern D.J."/>
            <person name="Walther G."/>
            <person name="Guthke R."/>
            <person name="Scherlach K."/>
            <person name="Martin K."/>
            <person name="Brakhage A.A."/>
            <person name="Petzke L."/>
            <person name="Valiante V."/>
        </authorList>
    </citation>
    <scope>NUCLEOTIDE SEQUENCE [LARGE SCALE GENOMIC DNA]</scope>
    <source>
        <strain evidence="2">SF006504</strain>
    </source>
</reference>
<dbReference type="PANTHER" id="PTHR43712:SF1">
    <property type="entry name" value="HYPOTHETICAL O-METHYLTRANSFERASE (EUROFUNG)-RELATED"/>
    <property type="match status" value="1"/>
</dbReference>
<gene>
    <name evidence="1" type="ORF">ASPCAL12073</name>
</gene>
<organism evidence="1 2">
    <name type="scientific">Aspergillus calidoustus</name>
    <dbReference type="NCBI Taxonomy" id="454130"/>
    <lineage>
        <taxon>Eukaryota</taxon>
        <taxon>Fungi</taxon>
        <taxon>Dikarya</taxon>
        <taxon>Ascomycota</taxon>
        <taxon>Pezizomycotina</taxon>
        <taxon>Eurotiomycetes</taxon>
        <taxon>Eurotiomycetidae</taxon>
        <taxon>Eurotiales</taxon>
        <taxon>Aspergillaceae</taxon>
        <taxon>Aspergillus</taxon>
        <taxon>Aspergillus subgen. Nidulantes</taxon>
    </lineage>
</organism>
<keyword evidence="2" id="KW-1185">Reference proteome</keyword>
<dbReference type="AlphaFoldDB" id="A0A0U5GAY2"/>
<dbReference type="Gene3D" id="1.10.10.10">
    <property type="entry name" value="Winged helix-like DNA-binding domain superfamily/Winged helix DNA-binding domain"/>
    <property type="match status" value="1"/>
</dbReference>
<dbReference type="OrthoDB" id="2410195at2759"/>
<name>A0A0U5GAY2_ASPCI</name>